<organism evidence="1 2">
    <name type="scientific">Portunus trituberculatus</name>
    <name type="common">Swimming crab</name>
    <name type="synonym">Neptunus trituberculatus</name>
    <dbReference type="NCBI Taxonomy" id="210409"/>
    <lineage>
        <taxon>Eukaryota</taxon>
        <taxon>Metazoa</taxon>
        <taxon>Ecdysozoa</taxon>
        <taxon>Arthropoda</taxon>
        <taxon>Crustacea</taxon>
        <taxon>Multicrustacea</taxon>
        <taxon>Malacostraca</taxon>
        <taxon>Eumalacostraca</taxon>
        <taxon>Eucarida</taxon>
        <taxon>Decapoda</taxon>
        <taxon>Pleocyemata</taxon>
        <taxon>Brachyura</taxon>
        <taxon>Eubrachyura</taxon>
        <taxon>Portunoidea</taxon>
        <taxon>Portunidae</taxon>
        <taxon>Portuninae</taxon>
        <taxon>Portunus</taxon>
    </lineage>
</organism>
<accession>A0A5B7FFZ9</accession>
<dbReference type="EMBL" id="VSRR010006719">
    <property type="protein sequence ID" value="MPC45412.1"/>
    <property type="molecule type" value="Genomic_DNA"/>
</dbReference>
<comment type="caution">
    <text evidence="1">The sequence shown here is derived from an EMBL/GenBank/DDBJ whole genome shotgun (WGS) entry which is preliminary data.</text>
</comment>
<keyword evidence="2" id="KW-1185">Reference proteome</keyword>
<protein>
    <submittedName>
        <fullName evidence="1">Uncharacterized protein</fullName>
    </submittedName>
</protein>
<evidence type="ECO:0000313" key="1">
    <source>
        <dbReference type="EMBL" id="MPC45412.1"/>
    </source>
</evidence>
<sequence>MWSVGRLTEDQMHAMWSLLCQYADVFSQSELDMGRISRWMGSSECLTCNAPERRAALQFGHRMLIRGNTDGTSTLESEALCYKMGRSVKDVGQRGHGLKLTPLIGGNNFGTRTEGRGGV</sequence>
<proteinExistence type="predicted"/>
<gene>
    <name evidence="1" type="ORF">E2C01_039110</name>
</gene>
<reference evidence="1 2" key="1">
    <citation type="submission" date="2019-05" db="EMBL/GenBank/DDBJ databases">
        <title>Another draft genome of Portunus trituberculatus and its Hox gene families provides insights of decapod evolution.</title>
        <authorList>
            <person name="Jeong J.-H."/>
            <person name="Song I."/>
            <person name="Kim S."/>
            <person name="Choi T."/>
            <person name="Kim D."/>
            <person name="Ryu S."/>
            <person name="Kim W."/>
        </authorList>
    </citation>
    <scope>NUCLEOTIDE SEQUENCE [LARGE SCALE GENOMIC DNA]</scope>
    <source>
        <tissue evidence="1">Muscle</tissue>
    </source>
</reference>
<name>A0A5B7FFZ9_PORTR</name>
<evidence type="ECO:0000313" key="2">
    <source>
        <dbReference type="Proteomes" id="UP000324222"/>
    </source>
</evidence>
<dbReference type="AlphaFoldDB" id="A0A5B7FFZ9"/>
<dbReference type="Proteomes" id="UP000324222">
    <property type="component" value="Unassembled WGS sequence"/>
</dbReference>